<protein>
    <submittedName>
        <fullName evidence="2">Uncharacterized protein</fullName>
    </submittedName>
</protein>
<keyword evidence="3" id="KW-1185">Reference proteome</keyword>
<sequence>MWIKIVVMTIGVYLSAAMGIVYKRKKVIRSRQDGANKNILYTGKER</sequence>
<dbReference type="RefSeq" id="WP_207566095.1">
    <property type="nucleotide sequence ID" value="NZ_CP071446.1"/>
</dbReference>
<evidence type="ECO:0000313" key="2">
    <source>
        <dbReference type="EMBL" id="QTA37370.1"/>
    </source>
</evidence>
<name>A0ABX7S6I1_9BACT</name>
<dbReference type="EMBL" id="CP071446">
    <property type="protein sequence ID" value="QTA37370.1"/>
    <property type="molecule type" value="Genomic_DNA"/>
</dbReference>
<keyword evidence="1" id="KW-0812">Transmembrane</keyword>
<evidence type="ECO:0000256" key="1">
    <source>
        <dbReference type="SAM" id="Phobius"/>
    </source>
</evidence>
<evidence type="ECO:0000313" key="3">
    <source>
        <dbReference type="Proteomes" id="UP000671862"/>
    </source>
</evidence>
<feature type="transmembrane region" description="Helical" evidence="1">
    <location>
        <begin position="6"/>
        <end position="22"/>
    </location>
</feature>
<gene>
    <name evidence="2" type="ORF">JYK00_06405</name>
</gene>
<keyword evidence="1" id="KW-1133">Transmembrane helix</keyword>
<organism evidence="2 3">
    <name type="scientific">Thermosipho ferrireducens</name>
    <dbReference type="NCBI Taxonomy" id="2571116"/>
    <lineage>
        <taxon>Bacteria</taxon>
        <taxon>Thermotogati</taxon>
        <taxon>Thermotogota</taxon>
        <taxon>Thermotogae</taxon>
        <taxon>Thermotogales</taxon>
        <taxon>Fervidobacteriaceae</taxon>
        <taxon>Thermosipho</taxon>
    </lineage>
</organism>
<dbReference type="Proteomes" id="UP000671862">
    <property type="component" value="Chromosome"/>
</dbReference>
<proteinExistence type="predicted"/>
<keyword evidence="1" id="KW-0472">Membrane</keyword>
<accession>A0ABX7S6I1</accession>
<reference evidence="2 3" key="1">
    <citation type="submission" date="2021-03" db="EMBL/GenBank/DDBJ databases">
        <title>Thermosipho ferrireducens sp.nov., an anaerobic thermophilic iron-reducing bacterium isolated from a deep-sea hydrothermal sulfide deposits.</title>
        <authorList>
            <person name="Zeng X."/>
            <person name="Chen Y."/>
            <person name="Shao Z."/>
        </authorList>
    </citation>
    <scope>NUCLEOTIDE SEQUENCE [LARGE SCALE GENOMIC DNA]</scope>
    <source>
        <strain evidence="2 3">JL129W03</strain>
    </source>
</reference>